<dbReference type="AlphaFoldDB" id="A0A0L0KQN2"/>
<evidence type="ECO:0000313" key="1">
    <source>
        <dbReference type="EMBL" id="KND40131.1"/>
    </source>
</evidence>
<dbReference type="EMBL" id="JPPY01000007">
    <property type="protein sequence ID" value="KND40131.1"/>
    <property type="molecule type" value="Genomic_DNA"/>
</dbReference>
<sequence>MSLFETELGKVDWERMECGCGESAAHLPGRIRELASLDEEHGEAFTTSLHDHVMTPADGLLPVSAAFVPVAYAALAGTLSEPARRELLGWILRIVGPAVDSDDDVASACVEAAREGLSLLYSEVAQGPSEAGAAYAFETLLLIEDDLDRLRAAQAAAGERLPWDLRSEEI</sequence>
<accession>A0A0L0KQN2</accession>
<comment type="caution">
    <text evidence="1">The sequence shown here is derived from an EMBL/GenBank/DDBJ whole genome shotgun (WGS) entry which is preliminary data.</text>
</comment>
<dbReference type="PATRIC" id="fig|42234.21.peg.188"/>
<organism evidence="1 2">
    <name type="scientific">Streptomyces acidiscabies</name>
    <dbReference type="NCBI Taxonomy" id="42234"/>
    <lineage>
        <taxon>Bacteria</taxon>
        <taxon>Bacillati</taxon>
        <taxon>Actinomycetota</taxon>
        <taxon>Actinomycetes</taxon>
        <taxon>Kitasatosporales</taxon>
        <taxon>Streptomycetaceae</taxon>
        <taxon>Streptomyces</taxon>
    </lineage>
</organism>
<name>A0A0L0KQN2_9ACTN</name>
<dbReference type="RefSeq" id="WP_050368942.1">
    <property type="nucleotide sequence ID" value="NZ_KQ257794.1"/>
</dbReference>
<proteinExistence type="predicted"/>
<reference evidence="2" key="1">
    <citation type="submission" date="2014-07" db="EMBL/GenBank/DDBJ databases">
        <title>Genome sequencing of plant-pathogenic Streptomyces species.</title>
        <authorList>
            <person name="Harrison J."/>
            <person name="Sapp M."/>
            <person name="Thwaites R."/>
            <person name="Studholme D.J."/>
        </authorList>
    </citation>
    <scope>NUCLEOTIDE SEQUENCE [LARGE SCALE GENOMIC DNA]</scope>
    <source>
        <strain evidence="2">NCPPB 4445</strain>
    </source>
</reference>
<gene>
    <name evidence="1" type="ORF">IQ63_00895</name>
</gene>
<protein>
    <submittedName>
        <fullName evidence="1">Uncharacterized protein</fullName>
    </submittedName>
</protein>
<evidence type="ECO:0000313" key="2">
    <source>
        <dbReference type="Proteomes" id="UP000037151"/>
    </source>
</evidence>
<dbReference type="Proteomes" id="UP000037151">
    <property type="component" value="Unassembled WGS sequence"/>
</dbReference>
<dbReference type="OrthoDB" id="4228720at2"/>